<dbReference type="RefSeq" id="WP_281807373.1">
    <property type="nucleotide sequence ID" value="NZ_BSDO01000002.1"/>
</dbReference>
<sequence length="212" mass="22353">MTLVVKIGGSLTRGAPPRLLLERLSGRTGLVLVPGGGALADQVRVMQPQMGLSDGAAHRMAILAMEQMAYAFLDMAPRLRPARTPVELMSAAADGTALWLPSTLTLDAPDIPQSWDVTSDSLAVWLAARLAADRLVLIKAPGVQVPRHGDRAADLAAWTATGLVDAAFATMARDYSGDIVLVPADDGALMELALEPPAPLSTEETREGPRRS</sequence>
<comment type="caution">
    <text evidence="2">The sequence shown here is derived from an EMBL/GenBank/DDBJ whole genome shotgun (WGS) entry which is preliminary data.</text>
</comment>
<dbReference type="Pfam" id="PF00696">
    <property type="entry name" value="AA_kinase"/>
    <property type="match status" value="1"/>
</dbReference>
<protein>
    <submittedName>
        <fullName evidence="3">Aspartokinase-like uncharacterized kinase</fullName>
    </submittedName>
</protein>
<dbReference type="EMBL" id="JAVDPY010000001">
    <property type="protein sequence ID" value="MDR6331867.1"/>
    <property type="molecule type" value="Genomic_DNA"/>
</dbReference>
<dbReference type="InterPro" id="IPR036393">
    <property type="entry name" value="AceGlu_kinase-like_sf"/>
</dbReference>
<reference evidence="3 5" key="2">
    <citation type="submission" date="2023-07" db="EMBL/GenBank/DDBJ databases">
        <title>Genomic Encyclopedia of Type Strains, Phase IV (KMG-IV): sequencing the most valuable type-strain genomes for metagenomic binning, comparative biology and taxonomic classification.</title>
        <authorList>
            <person name="Goeker M."/>
        </authorList>
    </citation>
    <scope>NUCLEOTIDE SEQUENCE [LARGE SCALE GENOMIC DNA]</scope>
    <source>
        <strain evidence="3 5">DSM 338</strain>
    </source>
</reference>
<organism evidence="2 4">
    <name type="scientific">Xanthobacter flavus</name>
    <dbReference type="NCBI Taxonomy" id="281"/>
    <lineage>
        <taxon>Bacteria</taxon>
        <taxon>Pseudomonadati</taxon>
        <taxon>Pseudomonadota</taxon>
        <taxon>Alphaproteobacteria</taxon>
        <taxon>Hyphomicrobiales</taxon>
        <taxon>Xanthobacteraceae</taxon>
        <taxon>Xanthobacter</taxon>
    </lineage>
</organism>
<dbReference type="GeneID" id="95762805"/>
<name>A0A9W6CMG2_XANFL</name>
<dbReference type="Gene3D" id="3.40.1160.10">
    <property type="entry name" value="Acetylglutamate kinase-like"/>
    <property type="match status" value="1"/>
</dbReference>
<evidence type="ECO:0000259" key="1">
    <source>
        <dbReference type="Pfam" id="PF00696"/>
    </source>
</evidence>
<gene>
    <name evidence="3" type="ORF">GGQ86_000314</name>
    <name evidence="2" type="ORF">XFLAVUS301_20140</name>
</gene>
<reference evidence="2" key="1">
    <citation type="submission" date="2022-12" db="EMBL/GenBank/DDBJ databases">
        <title>Reference genome sequencing for broad-spectrum identification of bacterial and archaeal isolates by mass spectrometry.</title>
        <authorList>
            <person name="Sekiguchi Y."/>
            <person name="Tourlousse D.M."/>
        </authorList>
    </citation>
    <scope>NUCLEOTIDE SEQUENCE</scope>
    <source>
        <strain evidence="2">301</strain>
    </source>
</reference>
<proteinExistence type="predicted"/>
<dbReference type="InterPro" id="IPR001048">
    <property type="entry name" value="Asp/Glu/Uridylate_kinase"/>
</dbReference>
<accession>A0A9W6CMG2</accession>
<dbReference type="SUPFAM" id="SSF53633">
    <property type="entry name" value="Carbamate kinase-like"/>
    <property type="match status" value="1"/>
</dbReference>
<dbReference type="Proteomes" id="UP001245370">
    <property type="component" value="Unassembled WGS sequence"/>
</dbReference>
<evidence type="ECO:0000313" key="2">
    <source>
        <dbReference type="EMBL" id="GLI22340.1"/>
    </source>
</evidence>
<dbReference type="AlphaFoldDB" id="A0A9W6CMG2"/>
<dbReference type="EMBL" id="BSDO01000002">
    <property type="protein sequence ID" value="GLI22340.1"/>
    <property type="molecule type" value="Genomic_DNA"/>
</dbReference>
<keyword evidence="5" id="KW-1185">Reference proteome</keyword>
<feature type="domain" description="Aspartate/glutamate/uridylate kinase" evidence="1">
    <location>
        <begin position="1"/>
        <end position="139"/>
    </location>
</feature>
<dbReference type="Proteomes" id="UP001144397">
    <property type="component" value="Unassembled WGS sequence"/>
</dbReference>
<evidence type="ECO:0000313" key="4">
    <source>
        <dbReference type="Proteomes" id="UP001144397"/>
    </source>
</evidence>
<evidence type="ECO:0000313" key="5">
    <source>
        <dbReference type="Proteomes" id="UP001245370"/>
    </source>
</evidence>
<evidence type="ECO:0000313" key="3">
    <source>
        <dbReference type="EMBL" id="MDR6331867.1"/>
    </source>
</evidence>